<dbReference type="OrthoDB" id="7424801at2"/>
<proteinExistence type="predicted"/>
<protein>
    <submittedName>
        <fullName evidence="2">Uroporphyrinogen-III synthase</fullName>
    </submittedName>
</protein>
<comment type="caution">
    <text evidence="2">The sequence shown here is derived from an EMBL/GenBank/DDBJ whole genome shotgun (WGS) entry which is preliminary data.</text>
</comment>
<dbReference type="InterPro" id="IPR003754">
    <property type="entry name" value="4pyrrol_synth_uPrphyn_synth"/>
</dbReference>
<dbReference type="Pfam" id="PF02602">
    <property type="entry name" value="HEM4"/>
    <property type="match status" value="1"/>
</dbReference>
<dbReference type="RefSeq" id="WP_119746945.1">
    <property type="nucleotide sequence ID" value="NZ_QVRA01000010.1"/>
</dbReference>
<name>A0A418YRN7_9SPHN</name>
<feature type="domain" description="Tetrapyrrole biosynthesis uroporphyrinogen III synthase" evidence="1">
    <location>
        <begin position="16"/>
        <end position="215"/>
    </location>
</feature>
<reference evidence="2 3" key="1">
    <citation type="submission" date="2018-08" db="EMBL/GenBank/DDBJ databases">
        <title>Sphingobium sp. EO9.</title>
        <authorList>
            <person name="Park Y."/>
            <person name="Kim K.H."/>
            <person name="Jeon C.O."/>
        </authorList>
    </citation>
    <scope>NUCLEOTIDE SEQUENCE [LARGE SCALE GENOMIC DNA]</scope>
    <source>
        <strain evidence="2 3">EO9</strain>
    </source>
</reference>
<evidence type="ECO:0000259" key="1">
    <source>
        <dbReference type="Pfam" id="PF02602"/>
    </source>
</evidence>
<dbReference type="AlphaFoldDB" id="A0A418YRN7"/>
<evidence type="ECO:0000313" key="3">
    <source>
        <dbReference type="Proteomes" id="UP000283469"/>
    </source>
</evidence>
<dbReference type="Proteomes" id="UP000283469">
    <property type="component" value="Unassembled WGS sequence"/>
</dbReference>
<dbReference type="EMBL" id="QVRA01000010">
    <property type="protein sequence ID" value="RJG54357.1"/>
    <property type="molecule type" value="Genomic_DNA"/>
</dbReference>
<dbReference type="Gene3D" id="3.40.50.10090">
    <property type="match status" value="1"/>
</dbReference>
<keyword evidence="3" id="KW-1185">Reference proteome</keyword>
<dbReference type="InterPro" id="IPR036108">
    <property type="entry name" value="4pyrrol_syn_uPrphyn_synt_sf"/>
</dbReference>
<dbReference type="GO" id="GO:0033014">
    <property type="term" value="P:tetrapyrrole biosynthetic process"/>
    <property type="evidence" value="ECO:0007669"/>
    <property type="project" value="InterPro"/>
</dbReference>
<organism evidence="2 3">
    <name type="scientific">Sphingobium terrigena</name>
    <dbReference type="NCBI Taxonomy" id="2304063"/>
    <lineage>
        <taxon>Bacteria</taxon>
        <taxon>Pseudomonadati</taxon>
        <taxon>Pseudomonadota</taxon>
        <taxon>Alphaproteobacteria</taxon>
        <taxon>Sphingomonadales</taxon>
        <taxon>Sphingomonadaceae</taxon>
        <taxon>Sphingobium</taxon>
    </lineage>
</organism>
<sequence length="227" mass="23079">MRRVLILRPEPGAGRTAQAMARLGLEAVVHPLFAPQALEWKAPLAGNFDALLMTSAHAARLAGPALAAYRGLPAYAVGSATATALQAQGFDRVVAGDGDASAIAAQIATDGHRAVLHLAGTTVAPMETGQLHVTRIAVYSMTSLPPDPALLCDAVPGTVLLVHSPRAGERLAAQVPMAARAGLHIVAISPTALAACGAGWASGTAPAQPRDDDMLALVVRLCEGSGL</sequence>
<evidence type="ECO:0000313" key="2">
    <source>
        <dbReference type="EMBL" id="RJG54357.1"/>
    </source>
</evidence>
<accession>A0A418YRN7</accession>
<dbReference type="SUPFAM" id="SSF69618">
    <property type="entry name" value="HemD-like"/>
    <property type="match status" value="1"/>
</dbReference>
<dbReference type="CDD" id="cd06578">
    <property type="entry name" value="HemD"/>
    <property type="match status" value="1"/>
</dbReference>
<dbReference type="GO" id="GO:0004852">
    <property type="term" value="F:uroporphyrinogen-III synthase activity"/>
    <property type="evidence" value="ECO:0007669"/>
    <property type="project" value="InterPro"/>
</dbReference>
<gene>
    <name evidence="2" type="ORF">D0Z70_12660</name>
</gene>